<evidence type="ECO:0000259" key="7">
    <source>
        <dbReference type="PROSITE" id="PS50850"/>
    </source>
</evidence>
<dbReference type="AlphaFoldDB" id="A0A1M5EDW1"/>
<dbReference type="Pfam" id="PF07690">
    <property type="entry name" value="MFS_1"/>
    <property type="match status" value="1"/>
</dbReference>
<dbReference type="GO" id="GO:0022857">
    <property type="term" value="F:transmembrane transporter activity"/>
    <property type="evidence" value="ECO:0007669"/>
    <property type="project" value="InterPro"/>
</dbReference>
<dbReference type="InterPro" id="IPR044770">
    <property type="entry name" value="MFS_spinster-like"/>
</dbReference>
<evidence type="ECO:0000256" key="2">
    <source>
        <dbReference type="ARBA" id="ARBA00022448"/>
    </source>
</evidence>
<feature type="transmembrane region" description="Helical" evidence="6">
    <location>
        <begin position="118"/>
        <end position="139"/>
    </location>
</feature>
<keyword evidence="9" id="KW-1185">Reference proteome</keyword>
<keyword evidence="2" id="KW-0813">Transport</keyword>
<feature type="transmembrane region" description="Helical" evidence="6">
    <location>
        <begin position="398"/>
        <end position="417"/>
    </location>
</feature>
<feature type="transmembrane region" description="Helical" evidence="6">
    <location>
        <begin position="59"/>
        <end position="80"/>
    </location>
</feature>
<organism evidence="8 9">
    <name type="scientific">Fodinibius roseus</name>
    <dbReference type="NCBI Taxonomy" id="1194090"/>
    <lineage>
        <taxon>Bacteria</taxon>
        <taxon>Pseudomonadati</taxon>
        <taxon>Balneolota</taxon>
        <taxon>Balneolia</taxon>
        <taxon>Balneolales</taxon>
        <taxon>Balneolaceae</taxon>
        <taxon>Fodinibius</taxon>
    </lineage>
</organism>
<evidence type="ECO:0000313" key="9">
    <source>
        <dbReference type="Proteomes" id="UP000184041"/>
    </source>
</evidence>
<evidence type="ECO:0000313" key="8">
    <source>
        <dbReference type="EMBL" id="SHF77463.1"/>
    </source>
</evidence>
<feature type="transmembrane region" description="Helical" evidence="6">
    <location>
        <begin position="303"/>
        <end position="323"/>
    </location>
</feature>
<keyword evidence="5 6" id="KW-0472">Membrane</keyword>
<dbReference type="Gene3D" id="1.20.1250.20">
    <property type="entry name" value="MFS general substrate transporter like domains"/>
    <property type="match status" value="2"/>
</dbReference>
<protein>
    <submittedName>
        <fullName evidence="8">Sugar phosphate permease</fullName>
    </submittedName>
</protein>
<dbReference type="InterPro" id="IPR020846">
    <property type="entry name" value="MFS_dom"/>
</dbReference>
<feature type="transmembrane region" description="Helical" evidence="6">
    <location>
        <begin position="272"/>
        <end position="291"/>
    </location>
</feature>
<dbReference type="InterPro" id="IPR011701">
    <property type="entry name" value="MFS"/>
</dbReference>
<dbReference type="GO" id="GO:0016020">
    <property type="term" value="C:membrane"/>
    <property type="evidence" value="ECO:0007669"/>
    <property type="project" value="UniProtKB-SubCell"/>
</dbReference>
<keyword evidence="4 6" id="KW-1133">Transmembrane helix</keyword>
<name>A0A1M5EDW1_9BACT</name>
<feature type="transmembrane region" description="Helical" evidence="6">
    <location>
        <begin position="151"/>
        <end position="169"/>
    </location>
</feature>
<evidence type="ECO:0000256" key="3">
    <source>
        <dbReference type="ARBA" id="ARBA00022692"/>
    </source>
</evidence>
<evidence type="ECO:0000256" key="1">
    <source>
        <dbReference type="ARBA" id="ARBA00004141"/>
    </source>
</evidence>
<comment type="subcellular location">
    <subcellularLocation>
        <location evidence="1">Membrane</location>
        <topology evidence="1">Multi-pass membrane protein</topology>
    </subcellularLocation>
</comment>
<gene>
    <name evidence="8" type="ORF">SAMN05443144_11332</name>
</gene>
<reference evidence="8 9" key="1">
    <citation type="submission" date="2016-11" db="EMBL/GenBank/DDBJ databases">
        <authorList>
            <person name="Jaros S."/>
            <person name="Januszkiewicz K."/>
            <person name="Wedrychowicz H."/>
        </authorList>
    </citation>
    <scope>NUCLEOTIDE SEQUENCE [LARGE SCALE GENOMIC DNA]</scope>
    <source>
        <strain evidence="8 9">DSM 21986</strain>
    </source>
</reference>
<feature type="transmembrane region" description="Helical" evidence="6">
    <location>
        <begin position="366"/>
        <end position="386"/>
    </location>
</feature>
<dbReference type="CDD" id="cd17328">
    <property type="entry name" value="MFS_spinster_like"/>
    <property type="match status" value="1"/>
</dbReference>
<feature type="transmembrane region" description="Helical" evidence="6">
    <location>
        <begin position="329"/>
        <end position="354"/>
    </location>
</feature>
<evidence type="ECO:0000256" key="6">
    <source>
        <dbReference type="SAM" id="Phobius"/>
    </source>
</evidence>
<dbReference type="EMBL" id="FQUS01000013">
    <property type="protein sequence ID" value="SHF77463.1"/>
    <property type="molecule type" value="Genomic_DNA"/>
</dbReference>
<feature type="domain" description="Major facilitator superfamily (MFS) profile" evidence="7">
    <location>
        <begin position="26"/>
        <end position="424"/>
    </location>
</feature>
<dbReference type="PANTHER" id="PTHR23505">
    <property type="entry name" value="SPINSTER"/>
    <property type="match status" value="1"/>
</dbReference>
<dbReference type="STRING" id="1194090.SAMN05443144_11332"/>
<evidence type="ECO:0000256" key="4">
    <source>
        <dbReference type="ARBA" id="ARBA00022989"/>
    </source>
</evidence>
<dbReference type="InterPro" id="IPR036259">
    <property type="entry name" value="MFS_trans_sf"/>
</dbReference>
<sequence length="430" mass="46712">MNTGNYMSSEKSKARKLVSSPYAWGVLGLLTLIYISSFVDRQIIAVLAPQIQQELSLSNFQVGLLYGTAFSLIYAVCGIPMGRMADIYSRRVMIVGGLLVWSLMTLVSGYAVSLTFLIVARFFVGISESALSPAVYSLLSDYFHSSQRGTVFSIYAAGIFVGIGVAFLGGGTVAQAYDWRMALRVVGAPGLLLAAIAWLVIRELPRGITQGGRRYNTVMSFREVIRYILHKKTVRYHFLGFSFLAFTGYTILGFIGIVLTDIHGASSMVPQYGWFMMATGLSVVASGKMADWMARRWDASRRFVMGIVAGLAGLPLYYFGLFAESATTAFMLIGLANVISSSYNGVAAAILQYLVKPDMRAQAGGLYLFVISVVGFGVGPPLAGWLMDAVFTGPYGPAKALMLVFSCCGILASLCFLKAMRTYSQDKEQD</sequence>
<feature type="transmembrane region" description="Helical" evidence="6">
    <location>
        <begin position="236"/>
        <end position="260"/>
    </location>
</feature>
<feature type="transmembrane region" description="Helical" evidence="6">
    <location>
        <begin position="92"/>
        <end position="112"/>
    </location>
</feature>
<dbReference type="Proteomes" id="UP000184041">
    <property type="component" value="Unassembled WGS sequence"/>
</dbReference>
<proteinExistence type="predicted"/>
<accession>A0A1M5EDW1</accession>
<dbReference type="PANTHER" id="PTHR23505:SF79">
    <property type="entry name" value="PROTEIN SPINSTER"/>
    <property type="match status" value="1"/>
</dbReference>
<evidence type="ECO:0000256" key="5">
    <source>
        <dbReference type="ARBA" id="ARBA00023136"/>
    </source>
</evidence>
<feature type="transmembrane region" description="Helical" evidence="6">
    <location>
        <begin position="181"/>
        <end position="201"/>
    </location>
</feature>
<feature type="transmembrane region" description="Helical" evidence="6">
    <location>
        <begin position="21"/>
        <end position="39"/>
    </location>
</feature>
<dbReference type="PROSITE" id="PS50850">
    <property type="entry name" value="MFS"/>
    <property type="match status" value="1"/>
</dbReference>
<dbReference type="SUPFAM" id="SSF103473">
    <property type="entry name" value="MFS general substrate transporter"/>
    <property type="match status" value="1"/>
</dbReference>
<keyword evidence="3 6" id="KW-0812">Transmembrane</keyword>